<reference evidence="3" key="3">
    <citation type="submission" date="2015-06" db="UniProtKB">
        <authorList>
            <consortium name="EnsemblMetazoa"/>
        </authorList>
    </citation>
    <scope>IDENTIFICATION</scope>
</reference>
<evidence type="ECO:0000313" key="3">
    <source>
        <dbReference type="EnsemblMetazoa" id="HelroP182624"/>
    </source>
</evidence>
<keyword evidence="1" id="KW-0472">Membrane</keyword>
<dbReference type="EMBL" id="KB097747">
    <property type="protein sequence ID" value="ESN90793.1"/>
    <property type="molecule type" value="Genomic_DNA"/>
</dbReference>
<dbReference type="CTD" id="20208626"/>
<gene>
    <name evidence="3" type="primary">20208626</name>
    <name evidence="2" type="ORF">HELRODRAFT_182624</name>
</gene>
<dbReference type="KEGG" id="hro:HELRODRAFT_182624"/>
<dbReference type="GeneID" id="20208626"/>
<dbReference type="EMBL" id="AMQM01008280">
    <property type="status" value="NOT_ANNOTATED_CDS"/>
    <property type="molecule type" value="Genomic_DNA"/>
</dbReference>
<protein>
    <submittedName>
        <fullName evidence="2 3">Uncharacterized protein</fullName>
    </submittedName>
</protein>
<dbReference type="InParanoid" id="T1FIH7"/>
<dbReference type="OrthoDB" id="7433202at2759"/>
<keyword evidence="4" id="KW-1185">Reference proteome</keyword>
<dbReference type="EnsemblMetazoa" id="HelroT182624">
    <property type="protein sequence ID" value="HelroP182624"/>
    <property type="gene ID" value="HelroG182624"/>
</dbReference>
<feature type="transmembrane region" description="Helical" evidence="1">
    <location>
        <begin position="14"/>
        <end position="36"/>
    </location>
</feature>
<organism evidence="3 4">
    <name type="scientific">Helobdella robusta</name>
    <name type="common">Californian leech</name>
    <dbReference type="NCBI Taxonomy" id="6412"/>
    <lineage>
        <taxon>Eukaryota</taxon>
        <taxon>Metazoa</taxon>
        <taxon>Spiralia</taxon>
        <taxon>Lophotrochozoa</taxon>
        <taxon>Annelida</taxon>
        <taxon>Clitellata</taxon>
        <taxon>Hirudinea</taxon>
        <taxon>Rhynchobdellida</taxon>
        <taxon>Glossiphoniidae</taxon>
        <taxon>Helobdella</taxon>
    </lineage>
</organism>
<reference evidence="2 4" key="2">
    <citation type="journal article" date="2013" name="Nature">
        <title>Insights into bilaterian evolution from three spiralian genomes.</title>
        <authorList>
            <person name="Simakov O."/>
            <person name="Marletaz F."/>
            <person name="Cho S.J."/>
            <person name="Edsinger-Gonzales E."/>
            <person name="Havlak P."/>
            <person name="Hellsten U."/>
            <person name="Kuo D.H."/>
            <person name="Larsson T."/>
            <person name="Lv J."/>
            <person name="Arendt D."/>
            <person name="Savage R."/>
            <person name="Osoegawa K."/>
            <person name="de Jong P."/>
            <person name="Grimwood J."/>
            <person name="Chapman J.A."/>
            <person name="Shapiro H."/>
            <person name="Aerts A."/>
            <person name="Otillar R.P."/>
            <person name="Terry A.Y."/>
            <person name="Boore J.L."/>
            <person name="Grigoriev I.V."/>
            <person name="Lindberg D.R."/>
            <person name="Seaver E.C."/>
            <person name="Weisblat D.A."/>
            <person name="Putnam N.H."/>
            <person name="Rokhsar D.S."/>
        </authorList>
    </citation>
    <scope>NUCLEOTIDE SEQUENCE</scope>
</reference>
<dbReference type="Proteomes" id="UP000015101">
    <property type="component" value="Unassembled WGS sequence"/>
</dbReference>
<dbReference type="AlphaFoldDB" id="T1FIH7"/>
<evidence type="ECO:0000313" key="2">
    <source>
        <dbReference type="EMBL" id="ESN90793.1"/>
    </source>
</evidence>
<reference evidence="4" key="1">
    <citation type="submission" date="2012-12" db="EMBL/GenBank/DDBJ databases">
        <authorList>
            <person name="Hellsten U."/>
            <person name="Grimwood J."/>
            <person name="Chapman J.A."/>
            <person name="Shapiro H."/>
            <person name="Aerts A."/>
            <person name="Otillar R.P."/>
            <person name="Terry A.Y."/>
            <person name="Boore J.L."/>
            <person name="Simakov O."/>
            <person name="Marletaz F."/>
            <person name="Cho S.-J."/>
            <person name="Edsinger-Gonzales E."/>
            <person name="Havlak P."/>
            <person name="Kuo D.-H."/>
            <person name="Larsson T."/>
            <person name="Lv J."/>
            <person name="Arendt D."/>
            <person name="Savage R."/>
            <person name="Osoegawa K."/>
            <person name="de Jong P."/>
            <person name="Lindberg D.R."/>
            <person name="Seaver E.C."/>
            <person name="Weisblat D.A."/>
            <person name="Putnam N.H."/>
            <person name="Grigoriev I.V."/>
            <person name="Rokhsar D.S."/>
        </authorList>
    </citation>
    <scope>NUCLEOTIDE SEQUENCE</scope>
</reference>
<sequence length="125" mass="13927">MSEAFFCHRTSHQLLWQLVHVVNVAICLLWILFIALNDSPSDKARLVAVRSELGSARLRAISSTACGSMLPLEKQLYLPLKTAGLLSESNQWPDGYTLALSQAEPDSLLTASIWLYLKRCIVLID</sequence>
<evidence type="ECO:0000313" key="4">
    <source>
        <dbReference type="Proteomes" id="UP000015101"/>
    </source>
</evidence>
<name>T1FIH7_HELRO</name>
<keyword evidence="1" id="KW-0812">Transmembrane</keyword>
<dbReference type="RefSeq" id="XP_009031117.1">
    <property type="nucleotide sequence ID" value="XM_009032869.1"/>
</dbReference>
<evidence type="ECO:0000256" key="1">
    <source>
        <dbReference type="SAM" id="Phobius"/>
    </source>
</evidence>
<accession>T1FIH7</accession>
<keyword evidence="1" id="KW-1133">Transmembrane helix</keyword>
<proteinExistence type="predicted"/>
<dbReference type="HOGENOM" id="CLU_1995093_0_0_1"/>